<protein>
    <recommendedName>
        <fullName evidence="2">PDZ domain-containing protein</fullName>
    </recommendedName>
</protein>
<reference evidence="3" key="1">
    <citation type="submission" date="2015-08" db="EMBL/GenBank/DDBJ databases">
        <authorList>
            <person name="Babu N.S."/>
            <person name="Beckwith C.J."/>
            <person name="Beseler K.G."/>
            <person name="Brison A."/>
            <person name="Carone J.V."/>
            <person name="Caskin T.P."/>
            <person name="Diamond M."/>
            <person name="Durham M.E."/>
            <person name="Foxe J.M."/>
            <person name="Go M."/>
            <person name="Henderson B.A."/>
            <person name="Jones I.B."/>
            <person name="McGettigan J.A."/>
            <person name="Micheletti S.J."/>
            <person name="Nasrallah M.E."/>
            <person name="Ortiz D."/>
            <person name="Piller C.R."/>
            <person name="Privatt S.R."/>
            <person name="Schneider S.L."/>
            <person name="Sharp S."/>
            <person name="Smith T.C."/>
            <person name="Stanton J.D."/>
            <person name="Ullery H.E."/>
            <person name="Wilson R.J."/>
            <person name="Serrano M.G."/>
            <person name="Buck G."/>
            <person name="Lee V."/>
            <person name="Wang Y."/>
            <person name="Carvalho R."/>
            <person name="Voegtly L."/>
            <person name="Shi R."/>
            <person name="Duckworth R."/>
            <person name="Johnson A."/>
            <person name="Loviza R."/>
            <person name="Walstead R."/>
            <person name="Shah Z."/>
            <person name="Kiflezghi M."/>
            <person name="Wade K."/>
            <person name="Ball S.L."/>
            <person name="Bradley K.W."/>
            <person name="Asai D.J."/>
            <person name="Bowman C.A."/>
            <person name="Russell D.A."/>
            <person name="Pope W.H."/>
            <person name="Jacobs-Sera D."/>
            <person name="Hendrix R.W."/>
            <person name="Hatfull G.F."/>
        </authorList>
    </citation>
    <scope>NUCLEOTIDE SEQUENCE</scope>
</reference>
<dbReference type="Gene3D" id="2.30.42.10">
    <property type="match status" value="1"/>
</dbReference>
<dbReference type="GO" id="GO:0008236">
    <property type="term" value="F:serine-type peptidase activity"/>
    <property type="evidence" value="ECO:0007669"/>
    <property type="project" value="InterPro"/>
</dbReference>
<evidence type="ECO:0000256" key="1">
    <source>
        <dbReference type="SAM" id="MobiDB-lite"/>
    </source>
</evidence>
<dbReference type="InterPro" id="IPR029045">
    <property type="entry name" value="ClpP/crotonase-like_dom_sf"/>
</dbReference>
<dbReference type="Pfam" id="PF17820">
    <property type="entry name" value="PDZ_6"/>
    <property type="match status" value="1"/>
</dbReference>
<sequence length="489" mass="51192">MAPHGRPVTGPPRHGLPTSQPRLSAWSLDIGKKALQGLRRSPERTYAGPDSLSQDAGRGVAPWWAGPLRGVAALFITSTLSLGGVRVCHAANWSSLLEDRLVESAQGLEAAVGGVTSRFRASLVTKNAREAQAAQTFLDEVWEVVGTNFEDVRSRGFRREDWQAQRAAHAGIADLEEAHSVVRAALAQLHDPYSRLISRSAFAGMLKYDVSGVGLNLVTGEEYLERTNAARLEDGRRPSAGVWVLGVIQGSLAEQAGVRLGDELLEVAGHSVCASPPFKVASLLQGGSADGADLALKARRLDGSVYDVSLPGKRAGPSSSPVSLELPRAPSGDAVVKLRRFDARAAADVAGALARAEAGGTGRVILDLRSNRGGLVTEGVEVASLFLAEGDVVLRLQGRGAGARPPYIARSPPATSLPLVLLVDGQTASAAEAAAGALRGNCRAVVAGRQTFGKGLIQSVYELSDGSGAIPEGRRQAVCLKINRVCSLL</sequence>
<dbReference type="PANTHER" id="PTHR32060">
    <property type="entry name" value="TAIL-SPECIFIC PROTEASE"/>
    <property type="match status" value="1"/>
</dbReference>
<dbReference type="SMART" id="SM00228">
    <property type="entry name" value="PDZ"/>
    <property type="match status" value="1"/>
</dbReference>
<dbReference type="EMBL" id="GDKF01008963">
    <property type="protein sequence ID" value="JAT69659.1"/>
    <property type="molecule type" value="Transcribed_RNA"/>
</dbReference>
<dbReference type="InterPro" id="IPR001478">
    <property type="entry name" value="PDZ"/>
</dbReference>
<accession>A0A1D1ZRY7</accession>
<dbReference type="PANTHER" id="PTHR32060:SF22">
    <property type="entry name" value="CARBOXYL-TERMINAL-PROCESSING PEPTIDASE 3, CHLOROPLASTIC"/>
    <property type="match status" value="1"/>
</dbReference>
<dbReference type="InterPro" id="IPR005151">
    <property type="entry name" value="Tail-specific_protease"/>
</dbReference>
<dbReference type="Gene3D" id="3.90.226.10">
    <property type="entry name" value="2-enoyl-CoA Hydratase, Chain A, domain 1"/>
    <property type="match status" value="1"/>
</dbReference>
<evidence type="ECO:0000259" key="2">
    <source>
        <dbReference type="PROSITE" id="PS50106"/>
    </source>
</evidence>
<dbReference type="Gene3D" id="3.30.750.44">
    <property type="match status" value="1"/>
</dbReference>
<proteinExistence type="predicted"/>
<dbReference type="GO" id="GO:0006508">
    <property type="term" value="P:proteolysis"/>
    <property type="evidence" value="ECO:0007669"/>
    <property type="project" value="InterPro"/>
</dbReference>
<dbReference type="GO" id="GO:0004175">
    <property type="term" value="F:endopeptidase activity"/>
    <property type="evidence" value="ECO:0007669"/>
    <property type="project" value="TreeGrafter"/>
</dbReference>
<feature type="region of interest" description="Disordered" evidence="1">
    <location>
        <begin position="1"/>
        <end position="22"/>
    </location>
</feature>
<name>A0A1D1ZRY7_AUXPR</name>
<dbReference type="SUPFAM" id="SSF52096">
    <property type="entry name" value="ClpP/crotonase"/>
    <property type="match status" value="1"/>
</dbReference>
<dbReference type="InterPro" id="IPR036034">
    <property type="entry name" value="PDZ_sf"/>
</dbReference>
<dbReference type="AlphaFoldDB" id="A0A1D1ZRY7"/>
<dbReference type="InterPro" id="IPR041489">
    <property type="entry name" value="PDZ_6"/>
</dbReference>
<dbReference type="PROSITE" id="PS50106">
    <property type="entry name" value="PDZ"/>
    <property type="match status" value="1"/>
</dbReference>
<dbReference type="Pfam" id="PF03572">
    <property type="entry name" value="Peptidase_S41"/>
    <property type="match status" value="1"/>
</dbReference>
<organism evidence="3">
    <name type="scientific">Auxenochlorella protothecoides</name>
    <name type="common">Green microalga</name>
    <name type="synonym">Chlorella protothecoides</name>
    <dbReference type="NCBI Taxonomy" id="3075"/>
    <lineage>
        <taxon>Eukaryota</taxon>
        <taxon>Viridiplantae</taxon>
        <taxon>Chlorophyta</taxon>
        <taxon>core chlorophytes</taxon>
        <taxon>Trebouxiophyceae</taxon>
        <taxon>Chlorellales</taxon>
        <taxon>Chlorellaceae</taxon>
        <taxon>Auxenochlorella</taxon>
    </lineage>
</organism>
<gene>
    <name evidence="3" type="ORF">g.59728</name>
</gene>
<dbReference type="SMART" id="SM00245">
    <property type="entry name" value="TSPc"/>
    <property type="match status" value="1"/>
</dbReference>
<feature type="domain" description="PDZ" evidence="2">
    <location>
        <begin position="202"/>
        <end position="272"/>
    </location>
</feature>
<dbReference type="SUPFAM" id="SSF50156">
    <property type="entry name" value="PDZ domain-like"/>
    <property type="match status" value="1"/>
</dbReference>
<evidence type="ECO:0000313" key="3">
    <source>
        <dbReference type="EMBL" id="JAT69659.1"/>
    </source>
</evidence>